<sequence length="51" mass="5804">MGIRLIHGIITMFSRHYHSIVTALSQRCHGVVIFCFIPSLMTFSHLIPSFS</sequence>
<evidence type="ECO:0000313" key="2">
    <source>
        <dbReference type="Proteomes" id="UP000005396"/>
    </source>
</evidence>
<reference evidence="1 2" key="1">
    <citation type="submission" date="2007-08" db="EMBL/GenBank/DDBJ databases">
        <authorList>
            <person name="Fulton L."/>
            <person name="Clifton S."/>
            <person name="Fulton B."/>
            <person name="Xu J."/>
            <person name="Minx P."/>
            <person name="Pepin K.H."/>
            <person name="Johnson M."/>
            <person name="Thiruvilangam P."/>
            <person name="Bhonagiri V."/>
            <person name="Nash W.E."/>
            <person name="Mardis E.R."/>
            <person name="Wilson R.K."/>
        </authorList>
    </citation>
    <scope>NUCLEOTIDE SEQUENCE [LARGE SCALE GENOMIC DNA]</scope>
    <source>
        <strain evidence="2">ATCC BAA-613 / DSM 15670 / CCUG 46953 / JCM 12243 / WAL 16351</strain>
    </source>
</reference>
<protein>
    <submittedName>
        <fullName evidence="1">Uncharacterized protein</fullName>
    </submittedName>
</protein>
<dbReference type="HOGENOM" id="CLU_3097302_0_0_9"/>
<evidence type="ECO:0000313" key="1">
    <source>
        <dbReference type="EMBL" id="EDP16666.1"/>
    </source>
</evidence>
<proteinExistence type="predicted"/>
<dbReference type="AlphaFoldDB" id="A8RRH1"/>
<accession>A8RRH1</accession>
<organism evidence="1 2">
    <name type="scientific">Enterocloster bolteae (strain ATCC BAA-613 / DSM 15670 / CCUG 46953 / JCM 12243 / WAL 16351)</name>
    <name type="common">Clostridium bolteae</name>
    <dbReference type="NCBI Taxonomy" id="411902"/>
    <lineage>
        <taxon>Bacteria</taxon>
        <taxon>Bacillati</taxon>
        <taxon>Bacillota</taxon>
        <taxon>Clostridia</taxon>
        <taxon>Lachnospirales</taxon>
        <taxon>Lachnospiraceae</taxon>
        <taxon>Enterocloster</taxon>
    </lineage>
</organism>
<dbReference type="PaxDb" id="411902-CLOBOL_03000"/>
<comment type="caution">
    <text evidence="1">The sequence shown here is derived from an EMBL/GenBank/DDBJ whole genome shotgun (WGS) entry which is preliminary data.</text>
</comment>
<gene>
    <name evidence="1" type="ORF">CLOBOL_03000</name>
</gene>
<reference evidence="1 2" key="2">
    <citation type="submission" date="2007-09" db="EMBL/GenBank/DDBJ databases">
        <title>Draft genome sequence of Clostridium bolteae (ATCC BAA-613).</title>
        <authorList>
            <person name="Sudarsanam P."/>
            <person name="Ley R."/>
            <person name="Guruge J."/>
            <person name="Turnbaugh P.J."/>
            <person name="Mahowald M."/>
            <person name="Liep D."/>
            <person name="Gordon J."/>
        </authorList>
    </citation>
    <scope>NUCLEOTIDE SEQUENCE [LARGE SCALE GENOMIC DNA]</scope>
    <source>
        <strain evidence="2">ATCC BAA-613 / DSM 15670 / CCUG 46953 / JCM 12243 / WAL 16351</strain>
    </source>
</reference>
<name>A8RRH1_ENTBW</name>
<dbReference type="Proteomes" id="UP000005396">
    <property type="component" value="Unassembled WGS sequence"/>
</dbReference>
<dbReference type="EMBL" id="ABCC02000028">
    <property type="protein sequence ID" value="EDP16666.1"/>
    <property type="molecule type" value="Genomic_DNA"/>
</dbReference>